<dbReference type="GO" id="GO:0003723">
    <property type="term" value="F:RNA binding"/>
    <property type="evidence" value="ECO:0007669"/>
    <property type="project" value="UniProtKB-UniRule"/>
</dbReference>
<dbReference type="Pfam" id="PF01189">
    <property type="entry name" value="Methyltr_RsmB-F"/>
    <property type="match status" value="1"/>
</dbReference>
<feature type="binding site" evidence="5">
    <location>
        <position position="282"/>
    </location>
    <ligand>
        <name>S-adenosyl-L-methionine</name>
        <dbReference type="ChEBI" id="CHEBI:59789"/>
    </ligand>
</feature>
<protein>
    <submittedName>
        <fullName evidence="7">RsmB/NOP family class I SAM-dependent RNA methyltransferase</fullName>
    </submittedName>
</protein>
<dbReference type="AlphaFoldDB" id="A0A7C3C1V8"/>
<dbReference type="GO" id="GO:0008173">
    <property type="term" value="F:RNA methyltransferase activity"/>
    <property type="evidence" value="ECO:0007669"/>
    <property type="project" value="InterPro"/>
</dbReference>
<dbReference type="CDD" id="cd02440">
    <property type="entry name" value="AdoMet_MTases"/>
    <property type="match status" value="1"/>
</dbReference>
<dbReference type="InterPro" id="IPR001678">
    <property type="entry name" value="MeTrfase_RsmB-F_NOP2_dom"/>
</dbReference>
<dbReference type="PANTHER" id="PTHR22807">
    <property type="entry name" value="NOP2 YEAST -RELATED NOL1/NOP2/FMU SUN DOMAIN-CONTAINING"/>
    <property type="match status" value="1"/>
</dbReference>
<evidence type="ECO:0000256" key="1">
    <source>
        <dbReference type="ARBA" id="ARBA00022603"/>
    </source>
</evidence>
<gene>
    <name evidence="7" type="ORF">ENJ46_04270</name>
</gene>
<keyword evidence="1 5" id="KW-0489">Methyltransferase</keyword>
<evidence type="ECO:0000256" key="4">
    <source>
        <dbReference type="ARBA" id="ARBA00022884"/>
    </source>
</evidence>
<keyword evidence="4 5" id="KW-0694">RNA-binding</keyword>
<reference evidence="7" key="1">
    <citation type="journal article" date="2020" name="mSystems">
        <title>Genome- and Community-Level Interaction Insights into Carbon Utilization and Element Cycling Functions of Hydrothermarchaeota in Hydrothermal Sediment.</title>
        <authorList>
            <person name="Zhou Z."/>
            <person name="Liu Y."/>
            <person name="Xu W."/>
            <person name="Pan J."/>
            <person name="Luo Z.H."/>
            <person name="Li M."/>
        </authorList>
    </citation>
    <scope>NUCLEOTIDE SEQUENCE [LARGE SCALE GENOMIC DNA]</scope>
    <source>
        <strain evidence="7">HyVt-489</strain>
    </source>
</reference>
<dbReference type="EMBL" id="DRMN01000281">
    <property type="protein sequence ID" value="HFB55119.1"/>
    <property type="molecule type" value="Genomic_DNA"/>
</dbReference>
<dbReference type="Gene3D" id="3.40.50.150">
    <property type="entry name" value="Vaccinia Virus protein VP39"/>
    <property type="match status" value="1"/>
</dbReference>
<dbReference type="PRINTS" id="PR02008">
    <property type="entry name" value="RCMTFAMILY"/>
</dbReference>
<dbReference type="GO" id="GO:0001510">
    <property type="term" value="P:RNA methylation"/>
    <property type="evidence" value="ECO:0007669"/>
    <property type="project" value="InterPro"/>
</dbReference>
<dbReference type="SUPFAM" id="SSF53335">
    <property type="entry name" value="S-adenosyl-L-methionine-dependent methyltransferases"/>
    <property type="match status" value="1"/>
</dbReference>
<organism evidence="7">
    <name type="scientific">Hellea balneolensis</name>
    <dbReference type="NCBI Taxonomy" id="287478"/>
    <lineage>
        <taxon>Bacteria</taxon>
        <taxon>Pseudomonadati</taxon>
        <taxon>Pseudomonadota</taxon>
        <taxon>Alphaproteobacteria</taxon>
        <taxon>Maricaulales</taxon>
        <taxon>Robiginitomaculaceae</taxon>
        <taxon>Hellea</taxon>
    </lineage>
</organism>
<dbReference type="InterPro" id="IPR054728">
    <property type="entry name" value="RsmB-like_ferredoxin"/>
</dbReference>
<evidence type="ECO:0000256" key="3">
    <source>
        <dbReference type="ARBA" id="ARBA00022691"/>
    </source>
</evidence>
<proteinExistence type="inferred from homology"/>
<feature type="active site" description="Nucleophile" evidence="5">
    <location>
        <position position="335"/>
    </location>
</feature>
<dbReference type="InterPro" id="IPR049560">
    <property type="entry name" value="MeTrfase_RsmB-F_NOP2_cat"/>
</dbReference>
<dbReference type="InterPro" id="IPR023267">
    <property type="entry name" value="RCMT"/>
</dbReference>
<dbReference type="Pfam" id="PF22458">
    <property type="entry name" value="RsmF-B_ferredox"/>
    <property type="match status" value="1"/>
</dbReference>
<keyword evidence="3 5" id="KW-0949">S-adenosyl-L-methionine</keyword>
<feature type="non-terminal residue" evidence="7">
    <location>
        <position position="1"/>
    </location>
</feature>
<feature type="domain" description="SAM-dependent MTase RsmB/NOP-type" evidence="6">
    <location>
        <begin position="120"/>
        <end position="404"/>
    </location>
</feature>
<accession>A0A7C3C1V8</accession>
<evidence type="ECO:0000256" key="5">
    <source>
        <dbReference type="PROSITE-ProRule" id="PRU01023"/>
    </source>
</evidence>
<dbReference type="PANTHER" id="PTHR22807:SF53">
    <property type="entry name" value="RIBOSOMAL RNA SMALL SUBUNIT METHYLTRANSFERASE B-RELATED"/>
    <property type="match status" value="1"/>
</dbReference>
<comment type="caution">
    <text evidence="7">The sequence shown here is derived from an EMBL/GenBank/DDBJ whole genome shotgun (WGS) entry which is preliminary data.</text>
</comment>
<comment type="similarity">
    <text evidence="5">Belongs to the class I-like SAM-binding methyltransferase superfamily. RsmB/NOP family.</text>
</comment>
<feature type="binding site" evidence="5">
    <location>
        <position position="238"/>
    </location>
    <ligand>
        <name>S-adenosyl-L-methionine</name>
        <dbReference type="ChEBI" id="CHEBI:59789"/>
    </ligand>
</feature>
<comment type="caution">
    <text evidence="5">Lacks conserved residue(s) required for the propagation of feature annotation.</text>
</comment>
<dbReference type="PROSITE" id="PS51686">
    <property type="entry name" value="SAM_MT_RSMB_NOP"/>
    <property type="match status" value="1"/>
</dbReference>
<evidence type="ECO:0000259" key="6">
    <source>
        <dbReference type="PROSITE" id="PS51686"/>
    </source>
</evidence>
<dbReference type="InterPro" id="IPR029063">
    <property type="entry name" value="SAM-dependent_MTases_sf"/>
</dbReference>
<evidence type="ECO:0000313" key="7">
    <source>
        <dbReference type="EMBL" id="HFB55119.1"/>
    </source>
</evidence>
<sequence>ALRDWGKAHRFAGSKDRSAIGSMVHDALRLKSSVLWRMDTDTPRALVLGLLVFVWGDDIAFISEQFEQDGHSPAALSEVEITLLKGKRDIASAPEWIQADIPEWIWPSFENNYGEHAIEEGKALTQRPPLDLRVNTLKKDRASVQKALKEFNVENTALSPIGLRITAGPCLERLPNIQSEPSFLMGDVEIQDEGSQLVSLLVDAKPGEKILDYCAGGGGKTLALAAMMDNQGTIYAYDIDKRRLAPLYQRAMRAGAENIEICQPPVKSLDKLVGKMDRVLVDAPCTGSGTWRRKPDAKWRLSEDTLLVRMNEQKAVLSQAQAYVKPGGILIYVTCSMFAEENEGQVYNFLDKHKGFELLSAGEVFEDLIGEGKFKPWSEDGCTVTLTPASTQTDGFFFSVMQKKV</sequence>
<name>A0A7C3C1V8_9PROT</name>
<dbReference type="Proteomes" id="UP000886042">
    <property type="component" value="Unassembled WGS sequence"/>
</dbReference>
<evidence type="ECO:0000256" key="2">
    <source>
        <dbReference type="ARBA" id="ARBA00022679"/>
    </source>
</evidence>
<keyword evidence="2 5" id="KW-0808">Transferase</keyword>